<protein>
    <recommendedName>
        <fullName evidence="7">BHLH domain-containing protein</fullName>
    </recommendedName>
</protein>
<evidence type="ECO:0000313" key="8">
    <source>
        <dbReference type="EMBL" id="CAK9150629.1"/>
    </source>
</evidence>
<keyword evidence="4" id="KW-0804">Transcription</keyword>
<keyword evidence="2" id="KW-0805">Transcription regulation</keyword>
<accession>A0ABC8S073</accession>
<comment type="caution">
    <text evidence="8">The sequence shown here is derived from an EMBL/GenBank/DDBJ whole genome shotgun (WGS) entry which is preliminary data.</text>
</comment>
<dbReference type="PROSITE" id="PS50888">
    <property type="entry name" value="BHLH"/>
    <property type="match status" value="1"/>
</dbReference>
<name>A0ABC8S073_9AQUA</name>
<keyword evidence="3" id="KW-0238">DNA-binding</keyword>
<evidence type="ECO:0000256" key="6">
    <source>
        <dbReference type="SAM" id="MobiDB-lite"/>
    </source>
</evidence>
<organism evidence="8 9">
    <name type="scientific">Ilex paraguariensis</name>
    <name type="common">yerba mate</name>
    <dbReference type="NCBI Taxonomy" id="185542"/>
    <lineage>
        <taxon>Eukaryota</taxon>
        <taxon>Viridiplantae</taxon>
        <taxon>Streptophyta</taxon>
        <taxon>Embryophyta</taxon>
        <taxon>Tracheophyta</taxon>
        <taxon>Spermatophyta</taxon>
        <taxon>Magnoliopsida</taxon>
        <taxon>eudicotyledons</taxon>
        <taxon>Gunneridae</taxon>
        <taxon>Pentapetalae</taxon>
        <taxon>asterids</taxon>
        <taxon>campanulids</taxon>
        <taxon>Aquifoliales</taxon>
        <taxon>Aquifoliaceae</taxon>
        <taxon>Ilex</taxon>
    </lineage>
</organism>
<dbReference type="SMART" id="SM00353">
    <property type="entry name" value="HLH"/>
    <property type="match status" value="1"/>
</dbReference>
<dbReference type="PANTHER" id="PTHR45914:SF59">
    <property type="entry name" value="TRANSCRIPTION FACTOR BHLH83-LIKE"/>
    <property type="match status" value="1"/>
</dbReference>
<evidence type="ECO:0000256" key="5">
    <source>
        <dbReference type="ARBA" id="ARBA00023242"/>
    </source>
</evidence>
<dbReference type="Pfam" id="PF00010">
    <property type="entry name" value="HLH"/>
    <property type="match status" value="1"/>
</dbReference>
<feature type="compositionally biased region" description="Acidic residues" evidence="6">
    <location>
        <begin position="196"/>
        <end position="206"/>
    </location>
</feature>
<evidence type="ECO:0000259" key="7">
    <source>
        <dbReference type="PROSITE" id="PS50888"/>
    </source>
</evidence>
<evidence type="ECO:0000256" key="4">
    <source>
        <dbReference type="ARBA" id="ARBA00023163"/>
    </source>
</evidence>
<evidence type="ECO:0000256" key="1">
    <source>
        <dbReference type="ARBA" id="ARBA00004123"/>
    </source>
</evidence>
<evidence type="ECO:0000256" key="3">
    <source>
        <dbReference type="ARBA" id="ARBA00023125"/>
    </source>
</evidence>
<dbReference type="FunFam" id="4.10.280.10:FF:000046">
    <property type="entry name" value="Transcription factor bHLH83"/>
    <property type="match status" value="1"/>
</dbReference>
<dbReference type="AlphaFoldDB" id="A0ABC8S073"/>
<dbReference type="SUPFAM" id="SSF47459">
    <property type="entry name" value="HLH, helix-loop-helix DNA-binding domain"/>
    <property type="match status" value="1"/>
</dbReference>
<feature type="domain" description="BHLH" evidence="7">
    <location>
        <begin position="247"/>
        <end position="296"/>
    </location>
</feature>
<keyword evidence="5" id="KW-0539">Nucleus</keyword>
<dbReference type="CDD" id="cd11454">
    <property type="entry name" value="bHLH_AtIND_like"/>
    <property type="match status" value="1"/>
</dbReference>
<gene>
    <name evidence="8" type="ORF">ILEXP_LOCUS18787</name>
</gene>
<reference evidence="8 9" key="1">
    <citation type="submission" date="2024-02" db="EMBL/GenBank/DDBJ databases">
        <authorList>
            <person name="Vignale AGUSTIN F."/>
            <person name="Sosa J E."/>
            <person name="Modenutti C."/>
        </authorList>
    </citation>
    <scope>NUCLEOTIDE SEQUENCE [LARGE SCALE GENOMIC DNA]</scope>
</reference>
<dbReference type="Gene3D" id="4.10.280.10">
    <property type="entry name" value="Helix-loop-helix DNA-binding domain"/>
    <property type="match status" value="1"/>
</dbReference>
<dbReference type="InterPro" id="IPR011598">
    <property type="entry name" value="bHLH_dom"/>
</dbReference>
<proteinExistence type="predicted"/>
<dbReference type="InterPro" id="IPR036638">
    <property type="entry name" value="HLH_DNA-bd_sf"/>
</dbReference>
<sequence>MALAKDRIPHDSKMGLVQANTHYGNAFGGPSVQISELSSSVLYGFEDHHHKKLVFEELGDNKNVSVSHSSSHSSPSSTNSTGIVYHQQAMNYQHEEAHSVINFKSGYHSYIHTGGSVLSFQQTERINPQSSYPTMCYQDQYTNIWEENSSPAPQSQLIKYPRLLGSLNCIQTASNHGSTSKDNHHEDEPFEWLNTDADDVDDDDGAQELRSGEPSLHKRIHMGESMQPLKKQCTTAATKKPKPKSTPAKDPQSIAAKNRRERISERLKILQDLVPNGSKVDLVTMLEKAINYVKFLQLQVKVLATDEFWPVQGGKAPELSQVKEAIDAVLTSQRDSISSSK</sequence>
<dbReference type="GO" id="GO:0003677">
    <property type="term" value="F:DNA binding"/>
    <property type="evidence" value="ECO:0007669"/>
    <property type="project" value="UniProtKB-KW"/>
</dbReference>
<dbReference type="InterPro" id="IPR045843">
    <property type="entry name" value="IND-like"/>
</dbReference>
<dbReference type="GO" id="GO:0005634">
    <property type="term" value="C:nucleus"/>
    <property type="evidence" value="ECO:0007669"/>
    <property type="project" value="UniProtKB-SubCell"/>
</dbReference>
<dbReference type="PANTHER" id="PTHR45914">
    <property type="entry name" value="TRANSCRIPTION FACTOR HEC3-RELATED"/>
    <property type="match status" value="1"/>
</dbReference>
<dbReference type="EMBL" id="CAUOFW020002058">
    <property type="protein sequence ID" value="CAK9150629.1"/>
    <property type="molecule type" value="Genomic_DNA"/>
</dbReference>
<feature type="region of interest" description="Disordered" evidence="6">
    <location>
        <begin position="194"/>
        <end position="259"/>
    </location>
</feature>
<dbReference type="Proteomes" id="UP001642360">
    <property type="component" value="Unassembled WGS sequence"/>
</dbReference>
<dbReference type="GO" id="GO:0048766">
    <property type="term" value="P:root hair initiation"/>
    <property type="evidence" value="ECO:0007669"/>
    <property type="project" value="UniProtKB-ARBA"/>
</dbReference>
<evidence type="ECO:0000313" key="9">
    <source>
        <dbReference type="Proteomes" id="UP001642360"/>
    </source>
</evidence>
<comment type="subcellular location">
    <subcellularLocation>
        <location evidence="1">Nucleus</location>
    </subcellularLocation>
</comment>
<keyword evidence="9" id="KW-1185">Reference proteome</keyword>
<evidence type="ECO:0000256" key="2">
    <source>
        <dbReference type="ARBA" id="ARBA00023015"/>
    </source>
</evidence>